<evidence type="ECO:0000256" key="16">
    <source>
        <dbReference type="SAM" id="SignalP"/>
    </source>
</evidence>
<name>A0A238KM56_9RHOB</name>
<evidence type="ECO:0000256" key="9">
    <source>
        <dbReference type="ARBA" id="ARBA00022960"/>
    </source>
</evidence>
<evidence type="ECO:0000256" key="12">
    <source>
        <dbReference type="ARBA" id="ARBA00034000"/>
    </source>
</evidence>
<evidence type="ECO:0000256" key="5">
    <source>
        <dbReference type="ARBA" id="ARBA00022645"/>
    </source>
</evidence>
<dbReference type="InterPro" id="IPR037167">
    <property type="entry name" value="Peptidase_S11_C_sf"/>
</dbReference>
<dbReference type="InterPro" id="IPR018044">
    <property type="entry name" value="Peptidase_S11"/>
</dbReference>
<feature type="signal peptide" evidence="16">
    <location>
        <begin position="1"/>
        <end position="23"/>
    </location>
</feature>
<dbReference type="SUPFAM" id="SSF56601">
    <property type="entry name" value="beta-lactamase/transpeptidase-like"/>
    <property type="match status" value="1"/>
</dbReference>
<evidence type="ECO:0000256" key="11">
    <source>
        <dbReference type="ARBA" id="ARBA00023316"/>
    </source>
</evidence>
<evidence type="ECO:0000256" key="13">
    <source>
        <dbReference type="PIRSR" id="PIRSR618044-1"/>
    </source>
</evidence>
<feature type="domain" description="Peptidase S11 D-Ala-D-Ala carboxypeptidase A C-terminal" evidence="17">
    <location>
        <begin position="271"/>
        <end position="361"/>
    </location>
</feature>
<keyword evidence="11" id="KW-0961">Cell wall biogenesis/degradation</keyword>
<dbReference type="SMART" id="SM00936">
    <property type="entry name" value="PBP5_C"/>
    <property type="match status" value="1"/>
</dbReference>
<evidence type="ECO:0000313" key="19">
    <source>
        <dbReference type="Proteomes" id="UP000202922"/>
    </source>
</evidence>
<evidence type="ECO:0000256" key="3">
    <source>
        <dbReference type="ARBA" id="ARBA00007164"/>
    </source>
</evidence>
<keyword evidence="7 16" id="KW-0732">Signal</keyword>
<dbReference type="GO" id="GO:0008360">
    <property type="term" value="P:regulation of cell shape"/>
    <property type="evidence" value="ECO:0007669"/>
    <property type="project" value="UniProtKB-KW"/>
</dbReference>
<dbReference type="RefSeq" id="WP_093968526.1">
    <property type="nucleotide sequence ID" value="NZ_FXYE01000002.1"/>
</dbReference>
<comment type="pathway">
    <text evidence="2">Cell wall biogenesis; peptidoglycan biosynthesis.</text>
</comment>
<gene>
    <name evidence="18" type="primary">dacC</name>
    <name evidence="18" type="ORF">COL8621_02230</name>
</gene>
<feature type="binding site" evidence="14">
    <location>
        <position position="221"/>
    </location>
    <ligand>
        <name>substrate</name>
    </ligand>
</feature>
<dbReference type="PANTHER" id="PTHR21581:SF6">
    <property type="entry name" value="TRAFFICKING PROTEIN PARTICLE COMPLEX SUBUNIT 12"/>
    <property type="match status" value="1"/>
</dbReference>
<evidence type="ECO:0000256" key="7">
    <source>
        <dbReference type="ARBA" id="ARBA00022729"/>
    </source>
</evidence>
<dbReference type="GO" id="GO:0071555">
    <property type="term" value="P:cell wall organization"/>
    <property type="evidence" value="ECO:0007669"/>
    <property type="project" value="UniProtKB-KW"/>
</dbReference>
<evidence type="ECO:0000256" key="4">
    <source>
        <dbReference type="ARBA" id="ARBA00012448"/>
    </source>
</evidence>
<evidence type="ECO:0000256" key="6">
    <source>
        <dbReference type="ARBA" id="ARBA00022670"/>
    </source>
</evidence>
<dbReference type="Pfam" id="PF00768">
    <property type="entry name" value="Peptidase_S11"/>
    <property type="match status" value="1"/>
</dbReference>
<dbReference type="EMBL" id="FXYE01000002">
    <property type="protein sequence ID" value="SMX43162.1"/>
    <property type="molecule type" value="Genomic_DNA"/>
</dbReference>
<dbReference type="GO" id="GO:0006508">
    <property type="term" value="P:proteolysis"/>
    <property type="evidence" value="ECO:0007669"/>
    <property type="project" value="UniProtKB-KW"/>
</dbReference>
<comment type="similarity">
    <text evidence="3 15">Belongs to the peptidase S11 family.</text>
</comment>
<evidence type="ECO:0000256" key="10">
    <source>
        <dbReference type="ARBA" id="ARBA00022984"/>
    </source>
</evidence>
<sequence>MRLIQPLILALLTALLLASPARATFETRATAAYVLDQTTGTVLLSKNAETPLPPASMSKLMTLNMLFEALRDGRVTMGTTFSVSSNAKSMGGSTMFLNEQDRPTVQDLIRGIIVQSGNDACVVVAEGLAGTEDGFARLMNERAKALGMDNSTFANASGWPNPGQRMSMKDLAILANRLITEFPEYYGFFGEPEFDYDGRAPQNRFNRNPLLKLGIGADGMKTGHTQEAGYGLVGSATQGSRRVILVISGLTSEAERAQEAERLLNWAFRQFVEKTVVTKDTRLADADVWMGAEQSVGLVAADDINLLVPAVLQGSFDAQVAFETPIEAPIEQGQKIAELVVNMPDMEEVRIPLVAERSVARGGFLPRIRTAAQVLFRKLAAEAQGL</sequence>
<dbReference type="Gene3D" id="2.60.410.10">
    <property type="entry name" value="D-Ala-D-Ala carboxypeptidase, C-terminal domain"/>
    <property type="match status" value="1"/>
</dbReference>
<feature type="chain" id="PRO_5012963760" description="serine-type D-Ala-D-Ala carboxypeptidase" evidence="16">
    <location>
        <begin position="24"/>
        <end position="386"/>
    </location>
</feature>
<dbReference type="OrthoDB" id="9795979at2"/>
<comment type="catalytic activity">
    <reaction evidence="12">
        <text>Preferential cleavage: (Ac)2-L-Lys-D-Ala-|-D-Ala. Also transpeptidation of peptidyl-alanyl moieties that are N-acyl substituents of D-alanine.</text>
        <dbReference type="EC" id="3.4.16.4"/>
    </reaction>
</comment>
<evidence type="ECO:0000256" key="1">
    <source>
        <dbReference type="ARBA" id="ARBA00003217"/>
    </source>
</evidence>
<dbReference type="PANTHER" id="PTHR21581">
    <property type="entry name" value="D-ALANYL-D-ALANINE CARBOXYPEPTIDASE"/>
    <property type="match status" value="1"/>
</dbReference>
<dbReference type="EC" id="3.4.16.4" evidence="4"/>
<accession>A0A238KM56</accession>
<feature type="active site" description="Proton acceptor" evidence="13">
    <location>
        <position position="59"/>
    </location>
</feature>
<proteinExistence type="inferred from homology"/>
<dbReference type="Gene3D" id="3.40.710.10">
    <property type="entry name" value="DD-peptidase/beta-lactamase superfamily"/>
    <property type="match status" value="1"/>
</dbReference>
<evidence type="ECO:0000256" key="15">
    <source>
        <dbReference type="RuleBase" id="RU004016"/>
    </source>
</evidence>
<comment type="function">
    <text evidence="1">Removes C-terminal D-alanyl residues from sugar-peptide cell wall precursors.</text>
</comment>
<reference evidence="19" key="1">
    <citation type="submission" date="2017-05" db="EMBL/GenBank/DDBJ databases">
        <authorList>
            <person name="Rodrigo-Torres L."/>
            <person name="Arahal R. D."/>
            <person name="Lucena T."/>
        </authorList>
    </citation>
    <scope>NUCLEOTIDE SEQUENCE [LARGE SCALE GENOMIC DNA]</scope>
    <source>
        <strain evidence="19">CECT 8621</strain>
    </source>
</reference>
<keyword evidence="19" id="KW-1185">Reference proteome</keyword>
<feature type="active site" evidence="13">
    <location>
        <position position="116"/>
    </location>
</feature>
<dbReference type="InterPro" id="IPR001967">
    <property type="entry name" value="Peptidase_S11_N"/>
</dbReference>
<feature type="active site" description="Acyl-ester intermediate" evidence="13">
    <location>
        <position position="56"/>
    </location>
</feature>
<dbReference type="PRINTS" id="PR00725">
    <property type="entry name" value="DADACBPTASE1"/>
</dbReference>
<keyword evidence="10" id="KW-0573">Peptidoglycan synthesis</keyword>
<evidence type="ECO:0000256" key="8">
    <source>
        <dbReference type="ARBA" id="ARBA00022801"/>
    </source>
</evidence>
<dbReference type="UniPathway" id="UPA00219"/>
<protein>
    <recommendedName>
        <fullName evidence="4">serine-type D-Ala-D-Ala carboxypeptidase</fullName>
        <ecNumber evidence="4">3.4.16.4</ecNumber>
    </recommendedName>
</protein>
<dbReference type="AlphaFoldDB" id="A0A238KM56"/>
<keyword evidence="9" id="KW-0133">Cell shape</keyword>
<dbReference type="InterPro" id="IPR015956">
    <property type="entry name" value="Peniciliin-bd_prot_C_sf"/>
</dbReference>
<dbReference type="SUPFAM" id="SSF69189">
    <property type="entry name" value="Penicillin-binding protein associated domain"/>
    <property type="match status" value="1"/>
</dbReference>
<evidence type="ECO:0000313" key="18">
    <source>
        <dbReference type="EMBL" id="SMX43162.1"/>
    </source>
</evidence>
<keyword evidence="6" id="KW-0645">Protease</keyword>
<evidence type="ECO:0000256" key="14">
    <source>
        <dbReference type="PIRSR" id="PIRSR618044-2"/>
    </source>
</evidence>
<keyword evidence="8 18" id="KW-0378">Hydrolase</keyword>
<organism evidence="18 19">
    <name type="scientific">Actibacterium lipolyticum</name>
    <dbReference type="NCBI Taxonomy" id="1524263"/>
    <lineage>
        <taxon>Bacteria</taxon>
        <taxon>Pseudomonadati</taxon>
        <taxon>Pseudomonadota</taxon>
        <taxon>Alphaproteobacteria</taxon>
        <taxon>Rhodobacterales</taxon>
        <taxon>Roseobacteraceae</taxon>
        <taxon>Actibacterium</taxon>
    </lineage>
</organism>
<evidence type="ECO:0000256" key="2">
    <source>
        <dbReference type="ARBA" id="ARBA00004752"/>
    </source>
</evidence>
<evidence type="ECO:0000259" key="17">
    <source>
        <dbReference type="SMART" id="SM00936"/>
    </source>
</evidence>
<dbReference type="GO" id="GO:0009002">
    <property type="term" value="F:serine-type D-Ala-D-Ala carboxypeptidase activity"/>
    <property type="evidence" value="ECO:0007669"/>
    <property type="project" value="UniProtKB-EC"/>
</dbReference>
<dbReference type="InterPro" id="IPR012907">
    <property type="entry name" value="Peptidase_S11_C"/>
</dbReference>
<dbReference type="Pfam" id="PF07943">
    <property type="entry name" value="PBP5_C"/>
    <property type="match status" value="1"/>
</dbReference>
<keyword evidence="5 18" id="KW-0121">Carboxypeptidase</keyword>
<dbReference type="GO" id="GO:0009252">
    <property type="term" value="P:peptidoglycan biosynthetic process"/>
    <property type="evidence" value="ECO:0007669"/>
    <property type="project" value="UniProtKB-UniPathway"/>
</dbReference>
<dbReference type="Proteomes" id="UP000202922">
    <property type="component" value="Unassembled WGS sequence"/>
</dbReference>
<dbReference type="InterPro" id="IPR012338">
    <property type="entry name" value="Beta-lactam/transpept-like"/>
</dbReference>